<dbReference type="SUPFAM" id="SSF51730">
    <property type="entry name" value="FAD-linked oxidoreductase"/>
    <property type="match status" value="1"/>
</dbReference>
<evidence type="ECO:0000256" key="3">
    <source>
        <dbReference type="ARBA" id="ARBA00006743"/>
    </source>
</evidence>
<proteinExistence type="inferred from homology"/>
<dbReference type="PANTHER" id="PTHR45754">
    <property type="entry name" value="METHYLENETETRAHYDROFOLATE REDUCTASE"/>
    <property type="match status" value="1"/>
</dbReference>
<comment type="catalytic activity">
    <reaction evidence="8">
        <text>(6S)-5-methyl-5,6,7,8-tetrahydrofolate + NAD(+) = (6R)-5,10-methylene-5,6,7,8-tetrahydrofolate + NADH + H(+)</text>
        <dbReference type="Rhea" id="RHEA:19821"/>
        <dbReference type="ChEBI" id="CHEBI:15378"/>
        <dbReference type="ChEBI" id="CHEBI:15636"/>
        <dbReference type="ChEBI" id="CHEBI:18608"/>
        <dbReference type="ChEBI" id="CHEBI:57540"/>
        <dbReference type="ChEBI" id="CHEBI:57945"/>
        <dbReference type="EC" id="1.5.1.54"/>
    </reaction>
    <physiologicalReaction direction="right-to-left" evidence="8">
        <dbReference type="Rhea" id="RHEA:19823"/>
    </physiologicalReaction>
</comment>
<evidence type="ECO:0000256" key="5">
    <source>
        <dbReference type="ARBA" id="ARBA00022827"/>
    </source>
</evidence>
<gene>
    <name evidence="11" type="ORF">C667_05492</name>
</gene>
<evidence type="ECO:0000256" key="8">
    <source>
        <dbReference type="ARBA" id="ARBA00048628"/>
    </source>
</evidence>
<evidence type="ECO:0000313" key="11">
    <source>
        <dbReference type="EMBL" id="ENO98135.1"/>
    </source>
</evidence>
<dbReference type="GO" id="GO:0106312">
    <property type="term" value="F:methylenetetrahydrofolate reductase (NADH) activity"/>
    <property type="evidence" value="ECO:0007669"/>
    <property type="project" value="UniProtKB-EC"/>
</dbReference>
<evidence type="ECO:0000313" key="12">
    <source>
        <dbReference type="Proteomes" id="UP000013047"/>
    </source>
</evidence>
<organism evidence="11 12">
    <name type="scientific">Thauera phenylacetica B4P</name>
    <dbReference type="NCBI Taxonomy" id="1234382"/>
    <lineage>
        <taxon>Bacteria</taxon>
        <taxon>Pseudomonadati</taxon>
        <taxon>Pseudomonadota</taxon>
        <taxon>Betaproteobacteria</taxon>
        <taxon>Rhodocyclales</taxon>
        <taxon>Zoogloeaceae</taxon>
        <taxon>Thauera</taxon>
    </lineage>
</organism>
<dbReference type="InterPro" id="IPR003171">
    <property type="entry name" value="Mehydrof_redctse-like"/>
</dbReference>
<dbReference type="RefSeq" id="WP_004358125.1">
    <property type="nucleotide sequence ID" value="NZ_AMXF01000021.1"/>
</dbReference>
<dbReference type="InterPro" id="IPR022026">
    <property type="entry name" value="DUF5981"/>
</dbReference>
<name>N6Z2L4_9RHOO</name>
<reference evidence="11 12" key="1">
    <citation type="submission" date="2012-09" db="EMBL/GenBank/DDBJ databases">
        <title>Draft Genome Sequences of 6 Strains from Genus Thauera.</title>
        <authorList>
            <person name="Liu B."/>
            <person name="Shapleigh J.P."/>
            <person name="Frostegard A.H."/>
        </authorList>
    </citation>
    <scope>NUCLEOTIDE SEQUENCE [LARGE SCALE GENOMIC DNA]</scope>
    <source>
        <strain evidence="11 12">B4P</strain>
    </source>
</reference>
<dbReference type="GO" id="GO:0071949">
    <property type="term" value="F:FAD binding"/>
    <property type="evidence" value="ECO:0007669"/>
    <property type="project" value="TreeGrafter"/>
</dbReference>
<dbReference type="PANTHER" id="PTHR45754:SF3">
    <property type="entry name" value="METHYLENETETRAHYDROFOLATE REDUCTASE (NADPH)"/>
    <property type="match status" value="1"/>
</dbReference>
<dbReference type="EMBL" id="AMXF01000021">
    <property type="protein sequence ID" value="ENO98135.1"/>
    <property type="molecule type" value="Genomic_DNA"/>
</dbReference>
<evidence type="ECO:0000256" key="7">
    <source>
        <dbReference type="ARBA" id="ARBA00034478"/>
    </source>
</evidence>
<comment type="similarity">
    <text evidence="3 9">Belongs to the methylenetetrahydrofolate reductase family.</text>
</comment>
<comment type="pathway">
    <text evidence="2 9">One-carbon metabolism; tetrahydrofolate interconversion.</text>
</comment>
<keyword evidence="4 9" id="KW-0285">Flavoprotein</keyword>
<dbReference type="Pfam" id="PF12225">
    <property type="entry name" value="DUF5981"/>
    <property type="match status" value="1"/>
</dbReference>
<keyword evidence="12" id="KW-1185">Reference proteome</keyword>
<dbReference type="InterPro" id="IPR029041">
    <property type="entry name" value="FAD-linked_oxidoreductase-like"/>
</dbReference>
<dbReference type="Proteomes" id="UP000013047">
    <property type="component" value="Unassembled WGS sequence"/>
</dbReference>
<dbReference type="GO" id="GO:0009086">
    <property type="term" value="P:methionine biosynthetic process"/>
    <property type="evidence" value="ECO:0007669"/>
    <property type="project" value="TreeGrafter"/>
</dbReference>
<dbReference type="Gene3D" id="3.20.20.220">
    <property type="match status" value="1"/>
</dbReference>
<evidence type="ECO:0000256" key="6">
    <source>
        <dbReference type="ARBA" id="ARBA00023002"/>
    </source>
</evidence>
<keyword evidence="5 9" id="KW-0274">FAD</keyword>
<keyword evidence="6 9" id="KW-0560">Oxidoreductase</keyword>
<accession>N6Z2L4</accession>
<comment type="pathway">
    <text evidence="7">Amino-acid biosynthesis; L-methionine biosynthesis via de novo pathway.</text>
</comment>
<dbReference type="UniPathway" id="UPA00193"/>
<sequence length="483" mass="51862">MYRVRLWSVRHARRLRSLYELFSRLAPLMRPVARVLGVDRTAAVLRPLERHAKGFLFDCRMCGQCVLSATGMACPMNCAKEMRNGPCGGVRPDGHCEVRPEMRCAWVEATAGTKRIAPDHKAHPTPLLPAVDQRRRGQSTWIQVIHGHKEPAFQPPVAHDSTREAEESALEAACRSGRFVVTVEIAPPDSADPSVLLARAERFRGLVDAMNVTDGAGGNCHMSSVAASAILAHAGFNPVYQVACRDRNRIAIQGDILGAAALGVKNILCLTGDDVSQGDHPQAKPVFDLDAVSLLHVARGMVDRGEFASGRKLESAPRLFIGATCNPFVPPFVDRIANLEKKVVAGACFIQTQFCFDLPLLEAFMDGVRARGLHRRAHILVGVGTLSSAKALRWMGAHVPGVHVPEAVLQRIGSATDQKAEAARVCLETIEAIRGIEGVAGIHLMGHRNEEALADIIRRAGLPARTGGGAAGGGFPGLPGPRG</sequence>
<comment type="cofactor">
    <cofactor evidence="1 9">
        <name>FAD</name>
        <dbReference type="ChEBI" id="CHEBI:57692"/>
    </cofactor>
</comment>
<dbReference type="Pfam" id="PF02219">
    <property type="entry name" value="MTHFR"/>
    <property type="match status" value="1"/>
</dbReference>
<dbReference type="GO" id="GO:0005829">
    <property type="term" value="C:cytosol"/>
    <property type="evidence" value="ECO:0007669"/>
    <property type="project" value="TreeGrafter"/>
</dbReference>
<protein>
    <recommendedName>
        <fullName evidence="9">Methylenetetrahydrofolate reductase</fullName>
    </recommendedName>
</protein>
<dbReference type="GO" id="GO:0035999">
    <property type="term" value="P:tetrahydrofolate interconversion"/>
    <property type="evidence" value="ECO:0007669"/>
    <property type="project" value="UniProtKB-UniPathway"/>
</dbReference>
<evidence type="ECO:0000259" key="10">
    <source>
        <dbReference type="Pfam" id="PF12225"/>
    </source>
</evidence>
<evidence type="ECO:0000256" key="9">
    <source>
        <dbReference type="RuleBase" id="RU003862"/>
    </source>
</evidence>
<comment type="caution">
    <text evidence="11">The sequence shown here is derived from an EMBL/GenBank/DDBJ whole genome shotgun (WGS) entry which is preliminary data.</text>
</comment>
<dbReference type="AlphaFoldDB" id="N6Z2L4"/>
<feature type="domain" description="Methylene-tetrahydrofolate reductase C-terminal-like" evidence="10">
    <location>
        <begin position="48"/>
        <end position="119"/>
    </location>
</feature>
<evidence type="ECO:0000256" key="1">
    <source>
        <dbReference type="ARBA" id="ARBA00001974"/>
    </source>
</evidence>
<dbReference type="CDD" id="cd00537">
    <property type="entry name" value="MTHFR"/>
    <property type="match status" value="1"/>
</dbReference>
<evidence type="ECO:0000256" key="2">
    <source>
        <dbReference type="ARBA" id="ARBA00004777"/>
    </source>
</evidence>
<evidence type="ECO:0000256" key="4">
    <source>
        <dbReference type="ARBA" id="ARBA00022630"/>
    </source>
</evidence>